<evidence type="ECO:0000256" key="5">
    <source>
        <dbReference type="ARBA" id="ARBA00022741"/>
    </source>
</evidence>
<dbReference type="SUPFAM" id="SSF52172">
    <property type="entry name" value="CheY-like"/>
    <property type="match status" value="1"/>
</dbReference>
<dbReference type="Pfam" id="PF02518">
    <property type="entry name" value="HATPase_c"/>
    <property type="match status" value="1"/>
</dbReference>
<feature type="domain" description="Histidine kinase" evidence="12">
    <location>
        <begin position="339"/>
        <end position="562"/>
    </location>
</feature>
<dbReference type="Proteomes" id="UP000438699">
    <property type="component" value="Unassembled WGS sequence"/>
</dbReference>
<keyword evidence="4" id="KW-0808">Transferase</keyword>
<gene>
    <name evidence="14" type="ORF">F8A88_13850</name>
</gene>
<evidence type="ECO:0000313" key="14">
    <source>
        <dbReference type="EMBL" id="KAB1440329.1"/>
    </source>
</evidence>
<evidence type="ECO:0000259" key="12">
    <source>
        <dbReference type="PROSITE" id="PS50109"/>
    </source>
</evidence>
<dbReference type="OrthoDB" id="459598at2"/>
<evidence type="ECO:0000256" key="10">
    <source>
        <dbReference type="ARBA" id="ARBA00068150"/>
    </source>
</evidence>
<dbReference type="Pfam" id="PF01590">
    <property type="entry name" value="GAF"/>
    <property type="match status" value="1"/>
</dbReference>
<evidence type="ECO:0000256" key="8">
    <source>
        <dbReference type="ARBA" id="ARBA00023012"/>
    </source>
</evidence>
<evidence type="ECO:0000256" key="3">
    <source>
        <dbReference type="ARBA" id="ARBA00022553"/>
    </source>
</evidence>
<dbReference type="SMART" id="SM00387">
    <property type="entry name" value="HATPase_c"/>
    <property type="match status" value="1"/>
</dbReference>
<dbReference type="InterPro" id="IPR036097">
    <property type="entry name" value="HisK_dim/P_sf"/>
</dbReference>
<dbReference type="Gene3D" id="3.30.565.10">
    <property type="entry name" value="Histidine kinase-like ATPase, C-terminal domain"/>
    <property type="match status" value="1"/>
</dbReference>
<dbReference type="SUPFAM" id="SSF55781">
    <property type="entry name" value="GAF domain-like"/>
    <property type="match status" value="1"/>
</dbReference>
<dbReference type="Pfam" id="PF00072">
    <property type="entry name" value="Response_reg"/>
    <property type="match status" value="1"/>
</dbReference>
<dbReference type="FunFam" id="1.10.287.130:FF:000002">
    <property type="entry name" value="Two-component osmosensing histidine kinase"/>
    <property type="match status" value="1"/>
</dbReference>
<accession>A0A6N6N1F9</accession>
<dbReference type="NCBIfam" id="TIGR00229">
    <property type="entry name" value="sensory_box"/>
    <property type="match status" value="1"/>
</dbReference>
<evidence type="ECO:0000256" key="4">
    <source>
        <dbReference type="ARBA" id="ARBA00022679"/>
    </source>
</evidence>
<dbReference type="SUPFAM" id="SSF47384">
    <property type="entry name" value="Homodimeric domain of signal transducing histidine kinase"/>
    <property type="match status" value="1"/>
</dbReference>
<dbReference type="InterPro" id="IPR003661">
    <property type="entry name" value="HisK_dim/P_dom"/>
</dbReference>
<dbReference type="PRINTS" id="PR00344">
    <property type="entry name" value="BCTRLSENSOR"/>
</dbReference>
<dbReference type="InterPro" id="IPR036890">
    <property type="entry name" value="HATPase_C_sf"/>
</dbReference>
<evidence type="ECO:0000256" key="11">
    <source>
        <dbReference type="PROSITE-ProRule" id="PRU00169"/>
    </source>
</evidence>
<comment type="caution">
    <text evidence="14">The sequence shown here is derived from an EMBL/GenBank/DDBJ whole genome shotgun (WGS) entry which is preliminary data.</text>
</comment>
<evidence type="ECO:0000256" key="6">
    <source>
        <dbReference type="ARBA" id="ARBA00022777"/>
    </source>
</evidence>
<keyword evidence="6" id="KW-0418">Kinase</keyword>
<dbReference type="SMART" id="SM00065">
    <property type="entry name" value="GAF"/>
    <property type="match status" value="1"/>
</dbReference>
<dbReference type="Gene3D" id="1.10.287.130">
    <property type="match status" value="1"/>
</dbReference>
<evidence type="ECO:0000256" key="1">
    <source>
        <dbReference type="ARBA" id="ARBA00000085"/>
    </source>
</evidence>
<dbReference type="EC" id="2.7.13.3" evidence="2"/>
<dbReference type="FunFam" id="3.30.565.10:FF:000010">
    <property type="entry name" value="Sensor histidine kinase RcsC"/>
    <property type="match status" value="1"/>
</dbReference>
<evidence type="ECO:0000259" key="13">
    <source>
        <dbReference type="PROSITE" id="PS50110"/>
    </source>
</evidence>
<evidence type="ECO:0000256" key="7">
    <source>
        <dbReference type="ARBA" id="ARBA00022840"/>
    </source>
</evidence>
<dbReference type="InterPro" id="IPR003594">
    <property type="entry name" value="HATPase_dom"/>
</dbReference>
<dbReference type="SMART" id="SM00448">
    <property type="entry name" value="REC"/>
    <property type="match status" value="1"/>
</dbReference>
<name>A0A6N6N1F9_9BACT</name>
<dbReference type="CDD" id="cd17546">
    <property type="entry name" value="REC_hyHK_CKI1_RcsC-like"/>
    <property type="match status" value="1"/>
</dbReference>
<dbReference type="Gene3D" id="3.40.50.2300">
    <property type="match status" value="1"/>
</dbReference>
<dbReference type="InterPro" id="IPR004358">
    <property type="entry name" value="Sig_transdc_His_kin-like_C"/>
</dbReference>
<dbReference type="Gene3D" id="3.30.450.20">
    <property type="entry name" value="PAS domain"/>
    <property type="match status" value="1"/>
</dbReference>
<keyword evidence="15" id="KW-1185">Reference proteome</keyword>
<dbReference type="GO" id="GO:0005524">
    <property type="term" value="F:ATP binding"/>
    <property type="evidence" value="ECO:0007669"/>
    <property type="project" value="UniProtKB-KW"/>
</dbReference>
<dbReference type="PANTHER" id="PTHR43047:SF78">
    <property type="entry name" value="SENSORY_REGULATORY PROTEIN RPFC"/>
    <property type="match status" value="1"/>
</dbReference>
<dbReference type="CDD" id="cd16922">
    <property type="entry name" value="HATPase_EvgS-ArcB-TorS-like"/>
    <property type="match status" value="1"/>
</dbReference>
<dbReference type="CDD" id="cd00082">
    <property type="entry name" value="HisKA"/>
    <property type="match status" value="1"/>
</dbReference>
<dbReference type="InterPro" id="IPR000014">
    <property type="entry name" value="PAS"/>
</dbReference>
<dbReference type="PROSITE" id="PS50109">
    <property type="entry name" value="HIS_KIN"/>
    <property type="match status" value="1"/>
</dbReference>
<feature type="modified residue" description="4-aspartylphosphate" evidence="11">
    <location>
        <position position="632"/>
    </location>
</feature>
<keyword evidence="8" id="KW-0902">Two-component regulatory system</keyword>
<keyword evidence="7" id="KW-0067">ATP-binding</keyword>
<protein>
    <recommendedName>
        <fullName evidence="10">Sensory/regulatory protein RpfC</fullName>
        <ecNumber evidence="2">2.7.13.3</ecNumber>
    </recommendedName>
</protein>
<dbReference type="AlphaFoldDB" id="A0A6N6N1F9"/>
<dbReference type="SMART" id="SM00388">
    <property type="entry name" value="HisKA"/>
    <property type="match status" value="1"/>
</dbReference>
<dbReference type="Gene3D" id="3.30.450.40">
    <property type="match status" value="1"/>
</dbReference>
<feature type="domain" description="Response regulatory" evidence="13">
    <location>
        <begin position="583"/>
        <end position="701"/>
    </location>
</feature>
<proteinExistence type="predicted"/>
<keyword evidence="3 11" id="KW-0597">Phosphoprotein</keyword>
<dbReference type="EMBL" id="WAIE01000007">
    <property type="protein sequence ID" value="KAB1440329.1"/>
    <property type="molecule type" value="Genomic_DNA"/>
</dbReference>
<evidence type="ECO:0000313" key="15">
    <source>
        <dbReference type="Proteomes" id="UP000438699"/>
    </source>
</evidence>
<evidence type="ECO:0000256" key="9">
    <source>
        <dbReference type="ARBA" id="ARBA00064003"/>
    </source>
</evidence>
<evidence type="ECO:0000256" key="2">
    <source>
        <dbReference type="ARBA" id="ARBA00012438"/>
    </source>
</evidence>
<dbReference type="Pfam" id="PF00512">
    <property type="entry name" value="HisKA"/>
    <property type="match status" value="1"/>
</dbReference>
<comment type="subunit">
    <text evidence="9">At low DSF concentrations, interacts with RpfF.</text>
</comment>
<dbReference type="InterPro" id="IPR001789">
    <property type="entry name" value="Sig_transdc_resp-reg_receiver"/>
</dbReference>
<dbReference type="SUPFAM" id="SSF55785">
    <property type="entry name" value="PYP-like sensor domain (PAS domain)"/>
    <property type="match status" value="1"/>
</dbReference>
<dbReference type="SUPFAM" id="SSF55874">
    <property type="entry name" value="ATPase domain of HSP90 chaperone/DNA topoisomerase II/histidine kinase"/>
    <property type="match status" value="1"/>
</dbReference>
<reference evidence="14 15" key="1">
    <citation type="journal article" date="2017" name="Int. J. Syst. Evol. Microbiol.">
        <title>Desulfovibrio senegalensis sp. nov., a mesophilic sulfate reducer isolated from marine sediment.</title>
        <authorList>
            <person name="Thioye A."/>
            <person name="Gam Z.B.A."/>
            <person name="Mbengue M."/>
            <person name="Cayol J.L."/>
            <person name="Joseph-Bartoli M."/>
            <person name="Toure-Kane C."/>
            <person name="Labat M."/>
        </authorList>
    </citation>
    <scope>NUCLEOTIDE SEQUENCE [LARGE SCALE GENOMIC DNA]</scope>
    <source>
        <strain evidence="14 15">DSM 101509</strain>
    </source>
</reference>
<dbReference type="GO" id="GO:0000155">
    <property type="term" value="F:phosphorelay sensor kinase activity"/>
    <property type="evidence" value="ECO:0007669"/>
    <property type="project" value="InterPro"/>
</dbReference>
<comment type="catalytic activity">
    <reaction evidence="1">
        <text>ATP + protein L-histidine = ADP + protein N-phospho-L-histidine.</text>
        <dbReference type="EC" id="2.7.13.3"/>
    </reaction>
</comment>
<keyword evidence="5" id="KW-0547">Nucleotide-binding</keyword>
<dbReference type="InterPro" id="IPR005467">
    <property type="entry name" value="His_kinase_dom"/>
</dbReference>
<dbReference type="PANTHER" id="PTHR43047">
    <property type="entry name" value="TWO-COMPONENT HISTIDINE PROTEIN KINASE"/>
    <property type="match status" value="1"/>
</dbReference>
<dbReference type="InterPro" id="IPR011006">
    <property type="entry name" value="CheY-like_superfamily"/>
</dbReference>
<dbReference type="PROSITE" id="PS50110">
    <property type="entry name" value="RESPONSE_REGULATORY"/>
    <property type="match status" value="1"/>
</dbReference>
<sequence length="707" mass="78663">MAQRKNTATDKAAAEMERQRLFTILNSLDAVVYAADIHTHEILFLNTKALDDIDGDQSIIGRKCWTVMQKEQTGPCPFCTNDKLLDENGEPNGVHTWEFQNTGNQRWYLIRDRAIYWPDGRLARLEIATDITERKQSENAIRHREAILRAVSWASERFLEGSDLHRHTATLLQKLGKGTDVSRVYIFKNSTAPDGTTLMNYRHEWVASDTKSEIDNESLQAVSYEKAGAARWKQAFLNHEYIAGHVQDMPEKERHALGSQGIKSIVAFPIYAGNLWWGFIGFDECRKERQWTHAELDALQAAASIIGAGLLKNKTEQELRHTKNIAEQANNVKSQFLANMSHEIRTPLNGVLSMLQLLDCSEPRADQREYIRNALSAGRSLLQIINDILDLSKIEAGHMEIDTHNFHLPSMLASTTALFNEQLAGADVQLSWNMNVGVPEWIVGDEGKIRQILYNLVGNAVKFTRKGHVTIEVLPVRPLGDTPKEGLRFKITDTGIGIPEHVQQSIFEPFTQGIQPTEQRMAGTGLGLNIVKRLIALLDGTISLESSPGKGTTVTFVIAVEPGSKTIQTLRVSPGNQGSHHFSVLLADDNAINRLSSGKFLEKAGHTVTAVQDGYEVLEQLAANHFDCVVMDIQMPSMNGLDTTRAIRNGTNGIDPDIPVVALTAHAMRGDREKILECGADDYLAKPVDMDSLVMAVENVVRSRRGQ</sequence>
<dbReference type="RefSeq" id="WP_151151770.1">
    <property type="nucleotide sequence ID" value="NZ_WAIE01000007.1"/>
</dbReference>
<dbReference type="InterPro" id="IPR003018">
    <property type="entry name" value="GAF"/>
</dbReference>
<organism evidence="14 15">
    <name type="scientific">Pseudodesulfovibrio senegalensis</name>
    <dbReference type="NCBI Taxonomy" id="1721087"/>
    <lineage>
        <taxon>Bacteria</taxon>
        <taxon>Pseudomonadati</taxon>
        <taxon>Thermodesulfobacteriota</taxon>
        <taxon>Desulfovibrionia</taxon>
        <taxon>Desulfovibrionales</taxon>
        <taxon>Desulfovibrionaceae</taxon>
    </lineage>
</organism>
<dbReference type="InterPro" id="IPR029016">
    <property type="entry name" value="GAF-like_dom_sf"/>
</dbReference>
<dbReference type="InterPro" id="IPR035965">
    <property type="entry name" value="PAS-like_dom_sf"/>
</dbReference>